<keyword evidence="2 5" id="KW-0812">Transmembrane</keyword>
<dbReference type="InterPro" id="IPR007016">
    <property type="entry name" value="O-antigen_ligase-rel_domated"/>
</dbReference>
<feature type="transmembrane region" description="Helical" evidence="5">
    <location>
        <begin position="81"/>
        <end position="98"/>
    </location>
</feature>
<evidence type="ECO:0000256" key="1">
    <source>
        <dbReference type="ARBA" id="ARBA00004141"/>
    </source>
</evidence>
<organism evidence="7 8">
    <name type="scientific">Nocardioides massiliensis</name>
    <dbReference type="NCBI Taxonomy" id="1325935"/>
    <lineage>
        <taxon>Bacteria</taxon>
        <taxon>Bacillati</taxon>
        <taxon>Actinomycetota</taxon>
        <taxon>Actinomycetes</taxon>
        <taxon>Propionibacteriales</taxon>
        <taxon>Nocardioidaceae</taxon>
        <taxon>Nocardioides</taxon>
    </lineage>
</organism>
<accession>A0ABT9NN01</accession>
<feature type="transmembrane region" description="Helical" evidence="5">
    <location>
        <begin position="184"/>
        <end position="208"/>
    </location>
</feature>
<evidence type="ECO:0000313" key="7">
    <source>
        <dbReference type="EMBL" id="MDP9821798.1"/>
    </source>
</evidence>
<proteinExistence type="predicted"/>
<dbReference type="GO" id="GO:0016874">
    <property type="term" value="F:ligase activity"/>
    <property type="evidence" value="ECO:0007669"/>
    <property type="project" value="UniProtKB-KW"/>
</dbReference>
<evidence type="ECO:0000313" key="8">
    <source>
        <dbReference type="Proteomes" id="UP001240447"/>
    </source>
</evidence>
<keyword evidence="4 5" id="KW-0472">Membrane</keyword>
<gene>
    <name evidence="7" type="ORF">J2S59_001607</name>
</gene>
<reference evidence="7 8" key="1">
    <citation type="submission" date="2023-07" db="EMBL/GenBank/DDBJ databases">
        <title>Sequencing the genomes of 1000 actinobacteria strains.</title>
        <authorList>
            <person name="Klenk H.-P."/>
        </authorList>
    </citation>
    <scope>NUCLEOTIDE SEQUENCE [LARGE SCALE GENOMIC DNA]</scope>
    <source>
        <strain evidence="7 8">GD13</strain>
    </source>
</reference>
<evidence type="ECO:0000259" key="6">
    <source>
        <dbReference type="Pfam" id="PF04932"/>
    </source>
</evidence>
<name>A0ABT9NN01_9ACTN</name>
<comment type="subcellular location">
    <subcellularLocation>
        <location evidence="1">Membrane</location>
        <topology evidence="1">Multi-pass membrane protein</topology>
    </subcellularLocation>
</comment>
<dbReference type="EMBL" id="JAUSQM010000001">
    <property type="protein sequence ID" value="MDP9821798.1"/>
    <property type="molecule type" value="Genomic_DNA"/>
</dbReference>
<keyword evidence="3 5" id="KW-1133">Transmembrane helix</keyword>
<feature type="transmembrane region" description="Helical" evidence="5">
    <location>
        <begin position="105"/>
        <end position="124"/>
    </location>
</feature>
<protein>
    <submittedName>
        <fullName evidence="7">O-antigen ligase</fullName>
    </submittedName>
</protein>
<comment type="caution">
    <text evidence="7">The sequence shown here is derived from an EMBL/GenBank/DDBJ whole genome shotgun (WGS) entry which is preliminary data.</text>
</comment>
<evidence type="ECO:0000256" key="4">
    <source>
        <dbReference type="ARBA" id="ARBA00023136"/>
    </source>
</evidence>
<feature type="transmembrane region" description="Helical" evidence="5">
    <location>
        <begin position="32"/>
        <end position="50"/>
    </location>
</feature>
<dbReference type="Pfam" id="PF04932">
    <property type="entry name" value="Wzy_C"/>
    <property type="match status" value="1"/>
</dbReference>
<sequence length="272" mass="28635">MALLAGTSIMSVRVLAADRDIDGRADTVSNANDIAVLLALAVVFLVSQLLRPSTDGRMRSVCLVAALVHLGALVATGSRSGVLALGISVIALVIVQMVRLRFGLLILSAGLVSFLASLTVTIGVDVPQRVLDIPGAIQGGSLNAREHFWDAALAGIPSAVGTGFGTTPAFMLQAVGIPAVMHSVYLGLALELGLLGIAVWSWMFGRLLIAARRSPWTQELFLMGVVVAVMATTLTLEARRPLWVYIALLASVAIRKGWLMRIESPVVRGPVP</sequence>
<dbReference type="InterPro" id="IPR051533">
    <property type="entry name" value="WaaL-like"/>
</dbReference>
<evidence type="ECO:0000256" key="2">
    <source>
        <dbReference type="ARBA" id="ARBA00022692"/>
    </source>
</evidence>
<dbReference type="PANTHER" id="PTHR37422">
    <property type="entry name" value="TEICHURONIC ACID BIOSYNTHESIS PROTEIN TUAE"/>
    <property type="match status" value="1"/>
</dbReference>
<evidence type="ECO:0000256" key="3">
    <source>
        <dbReference type="ARBA" id="ARBA00022989"/>
    </source>
</evidence>
<feature type="domain" description="O-antigen ligase-related" evidence="6">
    <location>
        <begin position="65"/>
        <end position="200"/>
    </location>
</feature>
<keyword evidence="7" id="KW-0436">Ligase</keyword>
<evidence type="ECO:0000256" key="5">
    <source>
        <dbReference type="SAM" id="Phobius"/>
    </source>
</evidence>
<dbReference type="PANTHER" id="PTHR37422:SF23">
    <property type="entry name" value="TEICHURONIC ACID BIOSYNTHESIS PROTEIN TUAE"/>
    <property type="match status" value="1"/>
</dbReference>
<feature type="transmembrane region" description="Helical" evidence="5">
    <location>
        <begin position="220"/>
        <end position="236"/>
    </location>
</feature>
<dbReference type="Proteomes" id="UP001240447">
    <property type="component" value="Unassembled WGS sequence"/>
</dbReference>
<keyword evidence="8" id="KW-1185">Reference proteome</keyword>
<dbReference type="RefSeq" id="WP_181642403.1">
    <property type="nucleotide sequence ID" value="NZ_CCXJ01000623.1"/>
</dbReference>